<reference evidence="1 2" key="1">
    <citation type="journal article" date="2023" name="Life. Sci Alliance">
        <title>Evolutionary insights into 3D genome organization and epigenetic landscape of Vigna mungo.</title>
        <authorList>
            <person name="Junaid A."/>
            <person name="Singh B."/>
            <person name="Bhatia S."/>
        </authorList>
    </citation>
    <scope>NUCLEOTIDE SEQUENCE [LARGE SCALE GENOMIC DNA]</scope>
    <source>
        <strain evidence="1">Urdbean</strain>
    </source>
</reference>
<keyword evidence="2" id="KW-1185">Reference proteome</keyword>
<sequence length="159" mass="17988">MFFSFLNSNGLFIQREGILHFSQSVFHIGMPDYCFKKTRGSFGMHKLIGSSSTLYISILLLKPCTEKMYLRLSLNKDLGGSGKNIICKIHVSTGFHTQNIAYPILRIIGTCNDTPLIQLHNLNHTKNKTVVKIVINDKDTRKTNNINIKGKYKASRNTP</sequence>
<dbReference type="EMBL" id="CP144695">
    <property type="protein sequence ID" value="WVZ08047.1"/>
    <property type="molecule type" value="Genomic_DNA"/>
</dbReference>
<organism evidence="1 2">
    <name type="scientific">Vigna mungo</name>
    <name type="common">Black gram</name>
    <name type="synonym">Phaseolus mungo</name>
    <dbReference type="NCBI Taxonomy" id="3915"/>
    <lineage>
        <taxon>Eukaryota</taxon>
        <taxon>Viridiplantae</taxon>
        <taxon>Streptophyta</taxon>
        <taxon>Embryophyta</taxon>
        <taxon>Tracheophyta</taxon>
        <taxon>Spermatophyta</taxon>
        <taxon>Magnoliopsida</taxon>
        <taxon>eudicotyledons</taxon>
        <taxon>Gunneridae</taxon>
        <taxon>Pentapetalae</taxon>
        <taxon>rosids</taxon>
        <taxon>fabids</taxon>
        <taxon>Fabales</taxon>
        <taxon>Fabaceae</taxon>
        <taxon>Papilionoideae</taxon>
        <taxon>50 kb inversion clade</taxon>
        <taxon>NPAAA clade</taxon>
        <taxon>indigoferoid/millettioid clade</taxon>
        <taxon>Phaseoleae</taxon>
        <taxon>Vigna</taxon>
    </lineage>
</organism>
<gene>
    <name evidence="1" type="ORF">V8G54_021393</name>
</gene>
<dbReference type="AlphaFoldDB" id="A0AAQ3NFR6"/>
<dbReference type="Proteomes" id="UP001374535">
    <property type="component" value="Chromosome 6"/>
</dbReference>
<accession>A0AAQ3NFR6</accession>
<proteinExistence type="predicted"/>
<evidence type="ECO:0000313" key="2">
    <source>
        <dbReference type="Proteomes" id="UP001374535"/>
    </source>
</evidence>
<evidence type="ECO:0000313" key="1">
    <source>
        <dbReference type="EMBL" id="WVZ08047.1"/>
    </source>
</evidence>
<protein>
    <submittedName>
        <fullName evidence="1">Uncharacterized protein</fullName>
    </submittedName>
</protein>
<name>A0AAQ3NFR6_VIGMU</name>